<name>A0A6A5TUI7_9PLEO</name>
<feature type="region of interest" description="Disordered" evidence="1">
    <location>
        <begin position="323"/>
        <end position="418"/>
    </location>
</feature>
<dbReference type="OrthoDB" id="3438840at2759"/>
<feature type="region of interest" description="Disordered" evidence="1">
    <location>
        <begin position="1"/>
        <end position="20"/>
    </location>
</feature>
<accession>A0A6A5TUI7</accession>
<evidence type="ECO:0000313" key="3">
    <source>
        <dbReference type="Proteomes" id="UP000800035"/>
    </source>
</evidence>
<feature type="compositionally biased region" description="Low complexity" evidence="1">
    <location>
        <begin position="81"/>
        <end position="91"/>
    </location>
</feature>
<feature type="compositionally biased region" description="Low complexity" evidence="1">
    <location>
        <begin position="616"/>
        <end position="625"/>
    </location>
</feature>
<feature type="compositionally biased region" description="Low complexity" evidence="1">
    <location>
        <begin position="721"/>
        <end position="735"/>
    </location>
</feature>
<feature type="compositionally biased region" description="Basic and acidic residues" evidence="1">
    <location>
        <begin position="188"/>
        <end position="198"/>
    </location>
</feature>
<dbReference type="EMBL" id="ML976992">
    <property type="protein sequence ID" value="KAF1956098.1"/>
    <property type="molecule type" value="Genomic_DNA"/>
</dbReference>
<feature type="compositionally biased region" description="Polar residues" evidence="1">
    <location>
        <begin position="706"/>
        <end position="720"/>
    </location>
</feature>
<proteinExistence type="predicted"/>
<feature type="compositionally biased region" description="Polar residues" evidence="1">
    <location>
        <begin position="396"/>
        <end position="408"/>
    </location>
</feature>
<sequence length="822" mass="90152">MATTPAPRPSGLPSPRSPTLSEISMILPEGNHVRSVSPPLLYMQRPPSPPNFYSHSNHSEHTIKLTSAPQGRRGPSPQVRSPPLSTESSRSTLRRMHDSATPAKVSAADDALPSSPTVDDGFLSPHTGDWGTPSRRRASSGSSSVCSEDFENMKRWPGFDSNGAFDDSGVDLEDEEEEEGHDQFPVGRHGDDEHGNDRWDDDDAYSSDLYSRRAEMILANAKKRLNVMEGNLRGARQSLVVSPTLSGPRIAPDLSRQISVGRERDRRLYAGIGPIPPRNRTYYTSQLSASNSPTHTRGLSETSVPLPFASPTYMTRNLPNKRASSAMGVGSGPWSPESYGNGRFPIRESRSFEVMREPRGTGLYEERNNSLRSHSRGSKSPPNVLETLPEDESPTLRRSASTTESLRGQMNDLKGRISSLKLRAQEDHMRRRSLQNLRTQSPFTSAETWYSGAEAYKNGVSPIAADAGVGTTMDSPTRKALFEGEGSDSTPRDAPAPSIADLVEANEEDHEYDAAADEDREHDQAAFHYDESHLSRLGVANHQMDMHKEEAEQTEEGDNDFVSAYGDEQDGGASSVYEDAVYEMPVAERHEDRLDAFDYENFFLHSAMGTYRRGSDSSSGSSTDSVATTRPVTAILGSEEVVQMKRASMHQRNSSVDSVSTIASFATAAEDQSDDEENEAMDKFSEQILPNPRSTTPRHAIPPRSDSATNVRKIPNSGSPTQHSQTGRSSSRGSSPASDLMTAGLQTSKVFSILLESPRDEPRLALNEEEKQLIYSLAASFQQVCAGLQSPSGNSYGRKEACRRLDEARRILNGEELEGHPF</sequence>
<dbReference type="AlphaFoldDB" id="A0A6A5TUI7"/>
<feature type="region of interest" description="Disordered" evidence="1">
    <location>
        <begin position="29"/>
        <end position="200"/>
    </location>
</feature>
<feature type="compositionally biased region" description="Acidic residues" evidence="1">
    <location>
        <begin position="168"/>
        <end position="180"/>
    </location>
</feature>
<organism evidence="2 3">
    <name type="scientific">Byssothecium circinans</name>
    <dbReference type="NCBI Taxonomy" id="147558"/>
    <lineage>
        <taxon>Eukaryota</taxon>
        <taxon>Fungi</taxon>
        <taxon>Dikarya</taxon>
        <taxon>Ascomycota</taxon>
        <taxon>Pezizomycotina</taxon>
        <taxon>Dothideomycetes</taxon>
        <taxon>Pleosporomycetidae</taxon>
        <taxon>Pleosporales</taxon>
        <taxon>Massarineae</taxon>
        <taxon>Massarinaceae</taxon>
        <taxon>Byssothecium</taxon>
    </lineage>
</organism>
<feature type="region of interest" description="Disordered" evidence="1">
    <location>
        <begin position="611"/>
        <end position="632"/>
    </location>
</feature>
<reference evidence="2" key="1">
    <citation type="journal article" date="2020" name="Stud. Mycol.">
        <title>101 Dothideomycetes genomes: a test case for predicting lifestyles and emergence of pathogens.</title>
        <authorList>
            <person name="Haridas S."/>
            <person name="Albert R."/>
            <person name="Binder M."/>
            <person name="Bloem J."/>
            <person name="Labutti K."/>
            <person name="Salamov A."/>
            <person name="Andreopoulos B."/>
            <person name="Baker S."/>
            <person name="Barry K."/>
            <person name="Bills G."/>
            <person name="Bluhm B."/>
            <person name="Cannon C."/>
            <person name="Castanera R."/>
            <person name="Culley D."/>
            <person name="Daum C."/>
            <person name="Ezra D."/>
            <person name="Gonzalez J."/>
            <person name="Henrissat B."/>
            <person name="Kuo A."/>
            <person name="Liang C."/>
            <person name="Lipzen A."/>
            <person name="Lutzoni F."/>
            <person name="Magnuson J."/>
            <person name="Mondo S."/>
            <person name="Nolan M."/>
            <person name="Ohm R."/>
            <person name="Pangilinan J."/>
            <person name="Park H.-J."/>
            <person name="Ramirez L."/>
            <person name="Alfaro M."/>
            <person name="Sun H."/>
            <person name="Tritt A."/>
            <person name="Yoshinaga Y."/>
            <person name="Zwiers L.-H."/>
            <person name="Turgeon B."/>
            <person name="Goodwin S."/>
            <person name="Spatafora J."/>
            <person name="Crous P."/>
            <person name="Grigoriev I."/>
        </authorList>
    </citation>
    <scope>NUCLEOTIDE SEQUENCE</scope>
    <source>
        <strain evidence="2">CBS 675.92</strain>
    </source>
</reference>
<feature type="compositionally biased region" description="Pro residues" evidence="1">
    <location>
        <begin position="1"/>
        <end position="16"/>
    </location>
</feature>
<keyword evidence="3" id="KW-1185">Reference proteome</keyword>
<evidence type="ECO:0000313" key="2">
    <source>
        <dbReference type="EMBL" id="KAF1956098.1"/>
    </source>
</evidence>
<dbReference type="Proteomes" id="UP000800035">
    <property type="component" value="Unassembled WGS sequence"/>
</dbReference>
<gene>
    <name evidence="2" type="ORF">CC80DRAFT_69107</name>
</gene>
<feature type="region of interest" description="Disordered" evidence="1">
    <location>
        <begin position="668"/>
        <end position="740"/>
    </location>
</feature>
<evidence type="ECO:0000256" key="1">
    <source>
        <dbReference type="SAM" id="MobiDB-lite"/>
    </source>
</evidence>
<protein>
    <submittedName>
        <fullName evidence="2">Uncharacterized protein</fullName>
    </submittedName>
</protein>
<feature type="compositionally biased region" description="Basic and acidic residues" evidence="1">
    <location>
        <begin position="345"/>
        <end position="369"/>
    </location>
</feature>